<dbReference type="EMBL" id="LFDV01000002">
    <property type="protein sequence ID" value="KTB48283.1"/>
    <property type="molecule type" value="Genomic_DNA"/>
</dbReference>
<name>A0A0W0GI89_9CHLR</name>
<accession>A0A0W0GI89</accession>
<dbReference type="RefSeq" id="WP_058439294.1">
    <property type="nucleotide sequence ID" value="NZ_KQ758903.1"/>
</dbReference>
<gene>
    <name evidence="2" type="ORF">DEALK_11280</name>
</gene>
<organism evidence="2 3">
    <name type="scientific">Dehalogenimonas alkenigignens</name>
    <dbReference type="NCBI Taxonomy" id="1217799"/>
    <lineage>
        <taxon>Bacteria</taxon>
        <taxon>Bacillati</taxon>
        <taxon>Chloroflexota</taxon>
        <taxon>Dehalococcoidia</taxon>
        <taxon>Dehalococcoidales</taxon>
        <taxon>Dehalococcoidaceae</taxon>
        <taxon>Dehalogenimonas</taxon>
    </lineage>
</organism>
<proteinExistence type="predicted"/>
<protein>
    <submittedName>
        <fullName evidence="2">Reductive dehalogenase anchoring protein</fullName>
    </submittedName>
</protein>
<evidence type="ECO:0000256" key="1">
    <source>
        <dbReference type="SAM" id="Phobius"/>
    </source>
</evidence>
<keyword evidence="1" id="KW-0472">Membrane</keyword>
<dbReference type="Proteomes" id="UP000053947">
    <property type="component" value="Unassembled WGS sequence"/>
</dbReference>
<comment type="caution">
    <text evidence="2">The sequence shown here is derived from an EMBL/GenBank/DDBJ whole genome shotgun (WGS) entry which is preliminary data.</text>
</comment>
<evidence type="ECO:0000313" key="2">
    <source>
        <dbReference type="EMBL" id="KTB48283.1"/>
    </source>
</evidence>
<feature type="transmembrane region" description="Helical" evidence="1">
    <location>
        <begin position="6"/>
        <end position="27"/>
    </location>
</feature>
<feature type="transmembrane region" description="Helical" evidence="1">
    <location>
        <begin position="39"/>
        <end position="57"/>
    </location>
</feature>
<feature type="transmembrane region" description="Helical" evidence="1">
    <location>
        <begin position="69"/>
        <end position="91"/>
    </location>
</feature>
<keyword evidence="1" id="KW-0812">Transmembrane</keyword>
<sequence>MTVYQGPFWFLMAAVAVGLLIALGMFLSKKGKVTKWYDWVIIGIALLMGFFAIQNYFGSLSEFEEEAASLFLVVVGIPALLLLGVAAALIMRRKATA</sequence>
<dbReference type="AlphaFoldDB" id="A0A0W0GI89"/>
<reference evidence="2 3" key="1">
    <citation type="submission" date="2015-06" db="EMBL/GenBank/DDBJ databases">
        <title>Genome sequence of the organohalide-respiring Dehalogenimonas alkenigignens type strain (IP3-3T).</title>
        <authorList>
            <person name="Key T.A."/>
            <person name="Richmond D.P."/>
            <person name="Bowman K.S."/>
            <person name="Cho Y.-J."/>
            <person name="Chun J."/>
            <person name="da Costa M.S."/>
            <person name="Rainey F.A."/>
            <person name="Moe W.M."/>
        </authorList>
    </citation>
    <scope>NUCLEOTIDE SEQUENCE [LARGE SCALE GENOMIC DNA]</scope>
    <source>
        <strain evidence="2 3">IP3-3</strain>
    </source>
</reference>
<dbReference type="STRING" id="1217799.DEALK_11280"/>
<evidence type="ECO:0000313" key="3">
    <source>
        <dbReference type="Proteomes" id="UP000053947"/>
    </source>
</evidence>
<keyword evidence="3" id="KW-1185">Reference proteome</keyword>
<keyword evidence="1" id="KW-1133">Transmembrane helix</keyword>